<gene>
    <name evidence="8" type="ORF">FV139_16030</name>
</gene>
<evidence type="ECO:0000256" key="3">
    <source>
        <dbReference type="ARBA" id="ARBA00022576"/>
    </source>
</evidence>
<dbReference type="RefSeq" id="WP_148069483.1">
    <property type="nucleotide sequence ID" value="NZ_VRZA01000006.1"/>
</dbReference>
<dbReference type="SUPFAM" id="SSF53383">
    <property type="entry name" value="PLP-dependent transferases"/>
    <property type="match status" value="1"/>
</dbReference>
<evidence type="ECO:0000256" key="6">
    <source>
        <dbReference type="RuleBase" id="RU000481"/>
    </source>
</evidence>
<evidence type="ECO:0000313" key="8">
    <source>
        <dbReference type="EMBL" id="TXS91248.1"/>
    </source>
</evidence>
<evidence type="ECO:0000256" key="5">
    <source>
        <dbReference type="ARBA" id="ARBA00022898"/>
    </source>
</evidence>
<dbReference type="EMBL" id="VRZA01000006">
    <property type="protein sequence ID" value="TXS91248.1"/>
    <property type="molecule type" value="Genomic_DNA"/>
</dbReference>
<accession>A0A5C8ZRX4</accession>
<evidence type="ECO:0000313" key="9">
    <source>
        <dbReference type="Proteomes" id="UP000321039"/>
    </source>
</evidence>
<dbReference type="GO" id="GO:0008483">
    <property type="term" value="F:transaminase activity"/>
    <property type="evidence" value="ECO:0007669"/>
    <property type="project" value="UniProtKB-KW"/>
</dbReference>
<dbReference type="PROSITE" id="PS00105">
    <property type="entry name" value="AA_TRANSFER_CLASS_1"/>
    <property type="match status" value="1"/>
</dbReference>
<keyword evidence="4 6" id="KW-0808">Transferase</keyword>
<keyword evidence="3 6" id="KW-0032">Aminotransferase</keyword>
<comment type="cofactor">
    <cofactor evidence="1 6">
        <name>pyridoxal 5'-phosphate</name>
        <dbReference type="ChEBI" id="CHEBI:597326"/>
    </cofactor>
</comment>
<protein>
    <recommendedName>
        <fullName evidence="6">Aminotransferase</fullName>
        <ecNumber evidence="6">2.6.1.-</ecNumber>
    </recommendedName>
</protein>
<comment type="similarity">
    <text evidence="2 6">Belongs to the class-I pyridoxal-phosphate-dependent aminotransferase family.</text>
</comment>
<feature type="domain" description="Aminotransferase class I/classII large" evidence="7">
    <location>
        <begin position="33"/>
        <end position="382"/>
    </location>
</feature>
<dbReference type="InterPro" id="IPR015421">
    <property type="entry name" value="PyrdxlP-dep_Trfase_major"/>
</dbReference>
<dbReference type="PANTHER" id="PTHR46383:SF1">
    <property type="entry name" value="ASPARTATE AMINOTRANSFERASE"/>
    <property type="match status" value="1"/>
</dbReference>
<dbReference type="InterPro" id="IPR015424">
    <property type="entry name" value="PyrdxlP-dep_Trfase"/>
</dbReference>
<sequence length="389" mass="41867">MKYSSFTRKIGGEGAEAWDIHNRAVAMAGTGADVILLSIGDPDFDTPPAIVEAAVEAMRSGHTHYTGFTGEVALRQVIAEQHAQSSGCDVDADNVVILSGAQCALYCALHCIVEEGDEVIVPEPTYVTYEAVVAATGADKVSVAMLPEEGFRLRPESIRSAVTDRTRALLLNSPHNPTGTVISPRDLQAIAEIAIEHDLWVVSDEVYASLIFDHAHHSIAGLPGMQERTIVVNSVSKSHAMTGWRIGWTIGPRELSHHLANMSTAMLYGCPTFSQLAAAKALGDGQADVESMKHQYQARRDLVHRVLGQVPGLHVHQPAAGMFMMVDIRQAGCSAGEFATRLLDDFGVSVLSGEAFGPSAAGHIRLGLICELAVLEEACRRIERCFRSY</sequence>
<dbReference type="PANTHER" id="PTHR46383">
    <property type="entry name" value="ASPARTATE AMINOTRANSFERASE"/>
    <property type="match status" value="1"/>
</dbReference>
<organism evidence="8 9">
    <name type="scientific">Parahaliea maris</name>
    <dbReference type="NCBI Taxonomy" id="2716870"/>
    <lineage>
        <taxon>Bacteria</taxon>
        <taxon>Pseudomonadati</taxon>
        <taxon>Pseudomonadota</taxon>
        <taxon>Gammaproteobacteria</taxon>
        <taxon>Cellvibrionales</taxon>
        <taxon>Halieaceae</taxon>
        <taxon>Parahaliea</taxon>
    </lineage>
</organism>
<evidence type="ECO:0000256" key="4">
    <source>
        <dbReference type="ARBA" id="ARBA00022679"/>
    </source>
</evidence>
<dbReference type="EC" id="2.6.1.-" evidence="6"/>
<keyword evidence="9" id="KW-1185">Reference proteome</keyword>
<keyword evidence="5" id="KW-0663">Pyridoxal phosphate</keyword>
<dbReference type="GO" id="GO:0006520">
    <property type="term" value="P:amino acid metabolic process"/>
    <property type="evidence" value="ECO:0007669"/>
    <property type="project" value="InterPro"/>
</dbReference>
<dbReference type="CDD" id="cd00609">
    <property type="entry name" value="AAT_like"/>
    <property type="match status" value="1"/>
</dbReference>
<dbReference type="Gene3D" id="3.40.640.10">
    <property type="entry name" value="Type I PLP-dependent aspartate aminotransferase-like (Major domain)"/>
    <property type="match status" value="1"/>
</dbReference>
<dbReference type="InterPro" id="IPR004838">
    <property type="entry name" value="NHTrfase_class1_PyrdxlP-BS"/>
</dbReference>
<dbReference type="GO" id="GO:0030170">
    <property type="term" value="F:pyridoxal phosphate binding"/>
    <property type="evidence" value="ECO:0007669"/>
    <property type="project" value="InterPro"/>
</dbReference>
<reference evidence="8 9" key="1">
    <citation type="submission" date="2019-08" db="EMBL/GenBank/DDBJ databases">
        <title>Parahaliea maris sp. nov., isolated from the surface seawater.</title>
        <authorList>
            <person name="Liu Y."/>
        </authorList>
    </citation>
    <scope>NUCLEOTIDE SEQUENCE [LARGE SCALE GENOMIC DNA]</scope>
    <source>
        <strain evidence="8 9">HSLHS9</strain>
    </source>
</reference>
<evidence type="ECO:0000256" key="1">
    <source>
        <dbReference type="ARBA" id="ARBA00001933"/>
    </source>
</evidence>
<comment type="caution">
    <text evidence="8">The sequence shown here is derived from an EMBL/GenBank/DDBJ whole genome shotgun (WGS) entry which is preliminary data.</text>
</comment>
<dbReference type="InterPro" id="IPR050596">
    <property type="entry name" value="AspAT/PAT-like"/>
</dbReference>
<evidence type="ECO:0000256" key="2">
    <source>
        <dbReference type="ARBA" id="ARBA00007441"/>
    </source>
</evidence>
<proteinExistence type="inferred from homology"/>
<dbReference type="Gene3D" id="3.90.1150.10">
    <property type="entry name" value="Aspartate Aminotransferase, domain 1"/>
    <property type="match status" value="1"/>
</dbReference>
<dbReference type="AlphaFoldDB" id="A0A5C8ZRX4"/>
<name>A0A5C8ZRX4_9GAMM</name>
<dbReference type="Proteomes" id="UP000321039">
    <property type="component" value="Unassembled WGS sequence"/>
</dbReference>
<dbReference type="InterPro" id="IPR015422">
    <property type="entry name" value="PyrdxlP-dep_Trfase_small"/>
</dbReference>
<dbReference type="FunFam" id="3.40.640.10:FF:000033">
    <property type="entry name" value="Aspartate aminotransferase"/>
    <property type="match status" value="1"/>
</dbReference>
<dbReference type="Pfam" id="PF00155">
    <property type="entry name" value="Aminotran_1_2"/>
    <property type="match status" value="1"/>
</dbReference>
<evidence type="ECO:0000259" key="7">
    <source>
        <dbReference type="Pfam" id="PF00155"/>
    </source>
</evidence>
<dbReference type="InterPro" id="IPR004839">
    <property type="entry name" value="Aminotransferase_I/II_large"/>
</dbReference>